<keyword evidence="2" id="KW-0547">Nucleotide-binding</keyword>
<dbReference type="Gene3D" id="3.40.50.300">
    <property type="entry name" value="P-loop containing nucleotide triphosphate hydrolases"/>
    <property type="match status" value="1"/>
</dbReference>
<evidence type="ECO:0000313" key="5">
    <source>
        <dbReference type="EMBL" id="TMJ14212.1"/>
    </source>
</evidence>
<dbReference type="AlphaFoldDB" id="A0A537M1S9"/>
<dbReference type="GO" id="GO:0005524">
    <property type="term" value="F:ATP binding"/>
    <property type="evidence" value="ECO:0007669"/>
    <property type="project" value="UniProtKB-KW"/>
</dbReference>
<dbReference type="SMART" id="SM00382">
    <property type="entry name" value="AAA"/>
    <property type="match status" value="1"/>
</dbReference>
<dbReference type="InterPro" id="IPR003593">
    <property type="entry name" value="AAA+_ATPase"/>
</dbReference>
<dbReference type="InterPro" id="IPR017871">
    <property type="entry name" value="ABC_transporter-like_CS"/>
</dbReference>
<gene>
    <name evidence="5" type="ORF">E6H02_03675</name>
</gene>
<protein>
    <submittedName>
        <fullName evidence="5">ABC transporter ATP-binding protein</fullName>
    </submittedName>
</protein>
<evidence type="ECO:0000313" key="6">
    <source>
        <dbReference type="Proteomes" id="UP000320393"/>
    </source>
</evidence>
<dbReference type="PROSITE" id="PS50893">
    <property type="entry name" value="ABC_TRANSPORTER_2"/>
    <property type="match status" value="1"/>
</dbReference>
<evidence type="ECO:0000256" key="2">
    <source>
        <dbReference type="ARBA" id="ARBA00022741"/>
    </source>
</evidence>
<accession>A0A537M1S9</accession>
<proteinExistence type="predicted"/>
<dbReference type="PANTHER" id="PTHR42788">
    <property type="entry name" value="TAURINE IMPORT ATP-BINDING PROTEIN-RELATED"/>
    <property type="match status" value="1"/>
</dbReference>
<feature type="domain" description="ABC transporter" evidence="4">
    <location>
        <begin position="11"/>
        <end position="243"/>
    </location>
</feature>
<dbReference type="EMBL" id="VBAM01000121">
    <property type="protein sequence ID" value="TMJ14212.1"/>
    <property type="molecule type" value="Genomic_DNA"/>
</dbReference>
<dbReference type="SUPFAM" id="SSF52540">
    <property type="entry name" value="P-loop containing nucleoside triphosphate hydrolases"/>
    <property type="match status" value="1"/>
</dbReference>
<evidence type="ECO:0000256" key="3">
    <source>
        <dbReference type="ARBA" id="ARBA00022840"/>
    </source>
</evidence>
<name>A0A537M1S9_9BACT</name>
<dbReference type="Pfam" id="PF00005">
    <property type="entry name" value="ABC_tran"/>
    <property type="match status" value="1"/>
</dbReference>
<dbReference type="Proteomes" id="UP000320393">
    <property type="component" value="Unassembled WGS sequence"/>
</dbReference>
<comment type="caution">
    <text evidence="5">The sequence shown here is derived from an EMBL/GenBank/DDBJ whole genome shotgun (WGS) entry which is preliminary data.</text>
</comment>
<dbReference type="InterPro" id="IPR050166">
    <property type="entry name" value="ABC_transporter_ATP-bind"/>
</dbReference>
<reference evidence="5 6" key="1">
    <citation type="journal article" date="2019" name="Nat. Microbiol.">
        <title>Mediterranean grassland soil C-N compound turnover is dependent on rainfall and depth, and is mediated by genomically divergent microorganisms.</title>
        <authorList>
            <person name="Diamond S."/>
            <person name="Andeer P.F."/>
            <person name="Li Z."/>
            <person name="Crits-Christoph A."/>
            <person name="Burstein D."/>
            <person name="Anantharaman K."/>
            <person name="Lane K.R."/>
            <person name="Thomas B.C."/>
            <person name="Pan C."/>
            <person name="Northen T.R."/>
            <person name="Banfield J.F."/>
        </authorList>
    </citation>
    <scope>NUCLEOTIDE SEQUENCE [LARGE SCALE GENOMIC DNA]</scope>
    <source>
        <strain evidence="5">NP_5</strain>
    </source>
</reference>
<keyword evidence="3 5" id="KW-0067">ATP-binding</keyword>
<keyword evidence="1" id="KW-0813">Transport</keyword>
<sequence>MTPAEGASPALAFDAVSRHFALPGGAAYPAIEGVSFAVGLGEFLAIVGPTGCGKSTILSLAAGLLRPTSGRILTFSAPLEKINRHAAYLFQQDVLLPWKTALENVMLGPLLHRWPPGRARDEARRWLSRVGLSGFESRFPHQLSGGMRKRVALAQSLIVGPAILLMDEPFSALDVQTRELMENDLLRLWQEDRKTIVFVTHDLEEAIALSDRVLVLAAGPATRVIGAHPVDLPRPRDVTEVRLHPGFRHIYQTIWAQLRGEVLRAYAAQGRVSATEGGA</sequence>
<evidence type="ECO:0000259" key="4">
    <source>
        <dbReference type="PROSITE" id="PS50893"/>
    </source>
</evidence>
<dbReference type="InterPro" id="IPR027417">
    <property type="entry name" value="P-loop_NTPase"/>
</dbReference>
<dbReference type="PANTHER" id="PTHR42788:SF13">
    <property type="entry name" value="ALIPHATIC SULFONATES IMPORT ATP-BINDING PROTEIN SSUB"/>
    <property type="match status" value="1"/>
</dbReference>
<dbReference type="PROSITE" id="PS00211">
    <property type="entry name" value="ABC_TRANSPORTER_1"/>
    <property type="match status" value="1"/>
</dbReference>
<dbReference type="CDD" id="cd03293">
    <property type="entry name" value="ABC_NrtD_SsuB_transporters"/>
    <property type="match status" value="1"/>
</dbReference>
<dbReference type="GO" id="GO:0016887">
    <property type="term" value="F:ATP hydrolysis activity"/>
    <property type="evidence" value="ECO:0007669"/>
    <property type="project" value="InterPro"/>
</dbReference>
<evidence type="ECO:0000256" key="1">
    <source>
        <dbReference type="ARBA" id="ARBA00022448"/>
    </source>
</evidence>
<organism evidence="5 6">
    <name type="scientific">Candidatus Segetimicrobium genomatis</name>
    <dbReference type="NCBI Taxonomy" id="2569760"/>
    <lineage>
        <taxon>Bacteria</taxon>
        <taxon>Bacillati</taxon>
        <taxon>Candidatus Sysuimicrobiota</taxon>
        <taxon>Candidatus Sysuimicrobiia</taxon>
        <taxon>Candidatus Sysuimicrobiales</taxon>
        <taxon>Candidatus Segetimicrobiaceae</taxon>
        <taxon>Candidatus Segetimicrobium</taxon>
    </lineage>
</organism>
<dbReference type="InterPro" id="IPR003439">
    <property type="entry name" value="ABC_transporter-like_ATP-bd"/>
</dbReference>